<dbReference type="PROSITE" id="PS50977">
    <property type="entry name" value="HTH_TETR_2"/>
    <property type="match status" value="1"/>
</dbReference>
<keyword evidence="2 4" id="KW-0238">DNA-binding</keyword>
<dbReference type="Proteomes" id="UP001604282">
    <property type="component" value="Unassembled WGS sequence"/>
</dbReference>
<dbReference type="InterPro" id="IPR050109">
    <property type="entry name" value="HTH-type_TetR-like_transc_reg"/>
</dbReference>
<dbReference type="PANTHER" id="PTHR30055">
    <property type="entry name" value="HTH-TYPE TRANSCRIPTIONAL REGULATOR RUTR"/>
    <property type="match status" value="1"/>
</dbReference>
<dbReference type="Pfam" id="PF00440">
    <property type="entry name" value="TetR_N"/>
    <property type="match status" value="1"/>
</dbReference>
<dbReference type="RefSeq" id="WP_392884752.1">
    <property type="nucleotide sequence ID" value="NZ_JBICZW010000031.1"/>
</dbReference>
<dbReference type="Gene3D" id="1.10.357.10">
    <property type="entry name" value="Tetracycline Repressor, domain 2"/>
    <property type="match status" value="1"/>
</dbReference>
<evidence type="ECO:0000256" key="3">
    <source>
        <dbReference type="ARBA" id="ARBA00023163"/>
    </source>
</evidence>
<evidence type="ECO:0000313" key="6">
    <source>
        <dbReference type="EMBL" id="MFG3193582.1"/>
    </source>
</evidence>
<evidence type="ECO:0000313" key="7">
    <source>
        <dbReference type="Proteomes" id="UP001604282"/>
    </source>
</evidence>
<dbReference type="InterPro" id="IPR009057">
    <property type="entry name" value="Homeodomain-like_sf"/>
</dbReference>
<proteinExistence type="predicted"/>
<feature type="domain" description="HTH tetR-type" evidence="5">
    <location>
        <begin position="13"/>
        <end position="73"/>
    </location>
</feature>
<dbReference type="PANTHER" id="PTHR30055:SF234">
    <property type="entry name" value="HTH-TYPE TRANSCRIPTIONAL REGULATOR BETI"/>
    <property type="match status" value="1"/>
</dbReference>
<keyword evidence="7" id="KW-1185">Reference proteome</keyword>
<dbReference type="SUPFAM" id="SSF46689">
    <property type="entry name" value="Homeodomain-like"/>
    <property type="match status" value="1"/>
</dbReference>
<keyword evidence="3" id="KW-0804">Transcription</keyword>
<protein>
    <submittedName>
        <fullName evidence="6">TetR/AcrR family transcriptional regulator</fullName>
    </submittedName>
</protein>
<reference evidence="6 7" key="1">
    <citation type="submission" date="2024-10" db="EMBL/GenBank/DDBJ databases">
        <title>The Natural Products Discovery Center: Release of the First 8490 Sequenced Strains for Exploring Actinobacteria Biosynthetic Diversity.</title>
        <authorList>
            <person name="Kalkreuter E."/>
            <person name="Kautsar S.A."/>
            <person name="Yang D."/>
            <person name="Bader C.D."/>
            <person name="Teijaro C.N."/>
            <person name="Fluegel L."/>
            <person name="Davis C.M."/>
            <person name="Simpson J.R."/>
            <person name="Lauterbach L."/>
            <person name="Steele A.D."/>
            <person name="Gui C."/>
            <person name="Meng S."/>
            <person name="Li G."/>
            <person name="Viehrig K."/>
            <person name="Ye F."/>
            <person name="Su P."/>
            <person name="Kiefer A.F."/>
            <person name="Nichols A."/>
            <person name="Cepeda A.J."/>
            <person name="Yan W."/>
            <person name="Fan B."/>
            <person name="Jiang Y."/>
            <person name="Adhikari A."/>
            <person name="Zheng C.-J."/>
            <person name="Schuster L."/>
            <person name="Cowan T.M."/>
            <person name="Smanski M.J."/>
            <person name="Chevrette M.G."/>
            <person name="De Carvalho L.P.S."/>
            <person name="Shen B."/>
        </authorList>
    </citation>
    <scope>NUCLEOTIDE SEQUENCE [LARGE SCALE GENOMIC DNA]</scope>
    <source>
        <strain evidence="6 7">NPDC048229</strain>
    </source>
</reference>
<dbReference type="InterPro" id="IPR001647">
    <property type="entry name" value="HTH_TetR"/>
</dbReference>
<keyword evidence="1" id="KW-0805">Transcription regulation</keyword>
<accession>A0ABW7C1X3</accession>
<gene>
    <name evidence="6" type="ORF">ACGFYS_32165</name>
</gene>
<dbReference type="PRINTS" id="PR00455">
    <property type="entry name" value="HTHTETR"/>
</dbReference>
<organism evidence="6 7">
    <name type="scientific">Streptomyces omiyaensis</name>
    <dbReference type="NCBI Taxonomy" id="68247"/>
    <lineage>
        <taxon>Bacteria</taxon>
        <taxon>Bacillati</taxon>
        <taxon>Actinomycetota</taxon>
        <taxon>Actinomycetes</taxon>
        <taxon>Kitasatosporales</taxon>
        <taxon>Streptomycetaceae</taxon>
        <taxon>Streptomyces</taxon>
    </lineage>
</organism>
<sequence>MSEGKGKQRSRARETRRRIIEAAGALFVEQGYGATKLQEIADRAGVAVQTIYFVFRNKPSLLKELVDVAIAGDDEPVPTMDRPWFTEVLTAPTAGSALASLVAGTRATLERVAAVHEMVRAATAANPEIRDLWPDGADPRYTVLSAAATSLAGKPGARPAVPAGEAADIVYAVLSPELFLVLTRDRSWSPAKWERWAHDTLASQLLADGAPRPTRP</sequence>
<comment type="caution">
    <text evidence="6">The sequence shown here is derived from an EMBL/GenBank/DDBJ whole genome shotgun (WGS) entry which is preliminary data.</text>
</comment>
<dbReference type="EMBL" id="JBICZW010000031">
    <property type="protein sequence ID" value="MFG3193582.1"/>
    <property type="molecule type" value="Genomic_DNA"/>
</dbReference>
<evidence type="ECO:0000256" key="4">
    <source>
        <dbReference type="PROSITE-ProRule" id="PRU00335"/>
    </source>
</evidence>
<evidence type="ECO:0000259" key="5">
    <source>
        <dbReference type="PROSITE" id="PS50977"/>
    </source>
</evidence>
<evidence type="ECO:0000256" key="1">
    <source>
        <dbReference type="ARBA" id="ARBA00023015"/>
    </source>
</evidence>
<feature type="DNA-binding region" description="H-T-H motif" evidence="4">
    <location>
        <begin position="36"/>
        <end position="55"/>
    </location>
</feature>
<evidence type="ECO:0000256" key="2">
    <source>
        <dbReference type="ARBA" id="ARBA00023125"/>
    </source>
</evidence>
<name>A0ABW7C1X3_9ACTN</name>